<accession>A0A6J7EC33</accession>
<evidence type="ECO:0000313" key="1">
    <source>
        <dbReference type="EMBL" id="CAB4880792.1"/>
    </source>
</evidence>
<gene>
    <name evidence="1" type="ORF">UFOPK3376_01508</name>
</gene>
<organism evidence="1">
    <name type="scientific">freshwater metagenome</name>
    <dbReference type="NCBI Taxonomy" id="449393"/>
    <lineage>
        <taxon>unclassified sequences</taxon>
        <taxon>metagenomes</taxon>
        <taxon>ecological metagenomes</taxon>
    </lineage>
</organism>
<dbReference type="EMBL" id="CAFBLP010000034">
    <property type="protein sequence ID" value="CAB4880792.1"/>
    <property type="molecule type" value="Genomic_DNA"/>
</dbReference>
<reference evidence="1" key="1">
    <citation type="submission" date="2020-05" db="EMBL/GenBank/DDBJ databases">
        <authorList>
            <person name="Chiriac C."/>
            <person name="Salcher M."/>
            <person name="Ghai R."/>
            <person name="Kavagutti S V."/>
        </authorList>
    </citation>
    <scope>NUCLEOTIDE SEQUENCE</scope>
</reference>
<dbReference type="AlphaFoldDB" id="A0A6J7EC33"/>
<name>A0A6J7EC33_9ZZZZ</name>
<proteinExistence type="predicted"/>
<sequence length="113" mass="12071">MVAQAVVFDQRRASVEVTDTAFTARYGPWVVHTSLDNIAEVAVTGPYKLWKVIGPPRMSAADGGLTFATNAERGVCIRFRHPVPGIEPTGRVRHSGLTVTVDNPEGLVAALAS</sequence>
<protein>
    <submittedName>
        <fullName evidence="1">Unannotated protein</fullName>
    </submittedName>
</protein>